<evidence type="ECO:0000313" key="2">
    <source>
        <dbReference type="Proteomes" id="UP000887116"/>
    </source>
</evidence>
<dbReference type="OrthoDB" id="7480986at2759"/>
<name>A0A8X6JKK3_TRICU</name>
<sequence>MKVTKNYNLILQDINRKYPATVNKVTGDWIKIQCASSDNHREITISLVEKKIEHWVVDPIANRPIKVVIKGLPASTSVEEIEHDLKEQRVAVEKVAQLRKFKTQAPLPICMVEVKRVENATDIHEIKFLHNKLQHEIKKDLLRHKQQTWDRELEGANYDIESLHKIIGRKKKQATYPPLLGYRGLVYGTIEKTDLFVDSLEELKNPLRRTKHHTMTSTSRQ</sequence>
<dbReference type="AlphaFoldDB" id="A0A8X6JKK3"/>
<proteinExistence type="predicted"/>
<dbReference type="EMBL" id="BMAO01009169">
    <property type="protein sequence ID" value="GFR29093.1"/>
    <property type="molecule type" value="Genomic_DNA"/>
</dbReference>
<comment type="caution">
    <text evidence="1">The sequence shown here is derived from an EMBL/GenBank/DDBJ whole genome shotgun (WGS) entry which is preliminary data.</text>
</comment>
<protein>
    <submittedName>
        <fullName evidence="1">Uncharacterized protein</fullName>
    </submittedName>
</protein>
<gene>
    <name evidence="1" type="primary">NCL1_47460</name>
    <name evidence="1" type="ORF">TNCT_326221</name>
</gene>
<accession>A0A8X6JKK3</accession>
<reference evidence="1" key="1">
    <citation type="submission" date="2020-07" db="EMBL/GenBank/DDBJ databases">
        <title>Multicomponent nature underlies the extraordinary mechanical properties of spider dragline silk.</title>
        <authorList>
            <person name="Kono N."/>
            <person name="Nakamura H."/>
            <person name="Mori M."/>
            <person name="Yoshida Y."/>
            <person name="Ohtoshi R."/>
            <person name="Malay A.D."/>
            <person name="Moran D.A.P."/>
            <person name="Tomita M."/>
            <person name="Numata K."/>
            <person name="Arakawa K."/>
        </authorList>
    </citation>
    <scope>NUCLEOTIDE SEQUENCE</scope>
</reference>
<organism evidence="1 2">
    <name type="scientific">Trichonephila clavata</name>
    <name type="common">Joro spider</name>
    <name type="synonym">Nephila clavata</name>
    <dbReference type="NCBI Taxonomy" id="2740835"/>
    <lineage>
        <taxon>Eukaryota</taxon>
        <taxon>Metazoa</taxon>
        <taxon>Ecdysozoa</taxon>
        <taxon>Arthropoda</taxon>
        <taxon>Chelicerata</taxon>
        <taxon>Arachnida</taxon>
        <taxon>Araneae</taxon>
        <taxon>Araneomorphae</taxon>
        <taxon>Entelegynae</taxon>
        <taxon>Araneoidea</taxon>
        <taxon>Nephilidae</taxon>
        <taxon>Trichonephila</taxon>
    </lineage>
</organism>
<dbReference type="Proteomes" id="UP000887116">
    <property type="component" value="Unassembled WGS sequence"/>
</dbReference>
<evidence type="ECO:0000313" key="1">
    <source>
        <dbReference type="EMBL" id="GFR29093.1"/>
    </source>
</evidence>
<keyword evidence="2" id="KW-1185">Reference proteome</keyword>